<dbReference type="OMA" id="YAGPLSW"/>
<dbReference type="RefSeq" id="XP_067481431.1">
    <property type="nucleotide sequence ID" value="XM_067619704.1"/>
</dbReference>
<dbReference type="GO" id="GO:0016787">
    <property type="term" value="F:hydrolase activity"/>
    <property type="evidence" value="ECO:0007669"/>
    <property type="project" value="UniProtKB-KW"/>
</dbReference>
<evidence type="ECO:0000256" key="1">
    <source>
        <dbReference type="ARBA" id="ARBA00022801"/>
    </source>
</evidence>
<comment type="similarity">
    <text evidence="2">Belongs to the AB hydrolase superfamily. Epoxide hydrolase family.</text>
</comment>
<dbReference type="InterPro" id="IPR000639">
    <property type="entry name" value="Epox_hydrolase-like"/>
</dbReference>
<reference evidence="5" key="1">
    <citation type="journal article" date="2017" name="Genome Biol.">
        <title>Comparative genomics reveals high biological diversity and specific adaptations in the industrially and medically important fungal genus Aspergillus.</title>
        <authorList>
            <person name="de Vries R.P."/>
            <person name="Riley R."/>
            <person name="Wiebenga A."/>
            <person name="Aguilar-Osorio G."/>
            <person name="Amillis S."/>
            <person name="Uchima C.A."/>
            <person name="Anderluh G."/>
            <person name="Asadollahi M."/>
            <person name="Askin M."/>
            <person name="Barry K."/>
            <person name="Battaglia E."/>
            <person name="Bayram O."/>
            <person name="Benocci T."/>
            <person name="Braus-Stromeyer S.A."/>
            <person name="Caldana C."/>
            <person name="Canovas D."/>
            <person name="Cerqueira G.C."/>
            <person name="Chen F."/>
            <person name="Chen W."/>
            <person name="Choi C."/>
            <person name="Clum A."/>
            <person name="Dos Santos R.A."/>
            <person name="Damasio A.R."/>
            <person name="Diallinas G."/>
            <person name="Emri T."/>
            <person name="Fekete E."/>
            <person name="Flipphi M."/>
            <person name="Freyberg S."/>
            <person name="Gallo A."/>
            <person name="Gournas C."/>
            <person name="Habgood R."/>
            <person name="Hainaut M."/>
            <person name="Harispe M.L."/>
            <person name="Henrissat B."/>
            <person name="Hilden K.S."/>
            <person name="Hope R."/>
            <person name="Hossain A."/>
            <person name="Karabika E."/>
            <person name="Karaffa L."/>
            <person name="Karanyi Z."/>
            <person name="Krasevec N."/>
            <person name="Kuo A."/>
            <person name="Kusch H."/>
            <person name="LaButti K."/>
            <person name="Lagendijk E.L."/>
            <person name="Lapidus A."/>
            <person name="Levasseur A."/>
            <person name="Lindquist E."/>
            <person name="Lipzen A."/>
            <person name="Logrieco A.F."/>
            <person name="MacCabe A."/>
            <person name="Maekelae M.R."/>
            <person name="Malavazi I."/>
            <person name="Melin P."/>
            <person name="Meyer V."/>
            <person name="Mielnichuk N."/>
            <person name="Miskei M."/>
            <person name="Molnar A.P."/>
            <person name="Mule G."/>
            <person name="Ngan C.Y."/>
            <person name="Orejas M."/>
            <person name="Orosz E."/>
            <person name="Ouedraogo J.P."/>
            <person name="Overkamp K.M."/>
            <person name="Park H.-S."/>
            <person name="Perrone G."/>
            <person name="Piumi F."/>
            <person name="Punt P.J."/>
            <person name="Ram A.F."/>
            <person name="Ramon A."/>
            <person name="Rauscher S."/>
            <person name="Record E."/>
            <person name="Riano-Pachon D.M."/>
            <person name="Robert V."/>
            <person name="Roehrig J."/>
            <person name="Ruller R."/>
            <person name="Salamov A."/>
            <person name="Salih N.S."/>
            <person name="Samson R.A."/>
            <person name="Sandor E."/>
            <person name="Sanguinetti M."/>
            <person name="Schuetze T."/>
            <person name="Sepcic K."/>
            <person name="Shelest E."/>
            <person name="Sherlock G."/>
            <person name="Sophianopoulou V."/>
            <person name="Squina F.M."/>
            <person name="Sun H."/>
            <person name="Susca A."/>
            <person name="Todd R.B."/>
            <person name="Tsang A."/>
            <person name="Unkles S.E."/>
            <person name="van de Wiele N."/>
            <person name="van Rossen-Uffink D."/>
            <person name="Oliveira J.V."/>
            <person name="Vesth T.C."/>
            <person name="Visser J."/>
            <person name="Yu J.-H."/>
            <person name="Zhou M."/>
            <person name="Andersen M.R."/>
            <person name="Archer D.B."/>
            <person name="Baker S.E."/>
            <person name="Benoit I."/>
            <person name="Brakhage A.A."/>
            <person name="Braus G.H."/>
            <person name="Fischer R."/>
            <person name="Frisvad J.C."/>
            <person name="Goldman G.H."/>
            <person name="Houbraken J."/>
            <person name="Oakley B."/>
            <person name="Pocsi I."/>
            <person name="Scazzocchio C."/>
            <person name="Seiboth B."/>
            <person name="vanKuyk P.A."/>
            <person name="Wortman J."/>
            <person name="Dyer P.S."/>
            <person name="Grigoriev I.V."/>
        </authorList>
    </citation>
    <scope>NUCLEOTIDE SEQUENCE [LARGE SCALE GENOMIC DNA]</scope>
    <source>
        <strain evidence="5">CBS 101740 / IMI 381727 / IBT 21946</strain>
    </source>
</reference>
<dbReference type="PRINTS" id="PR00412">
    <property type="entry name" value="EPOXHYDRLASE"/>
</dbReference>
<dbReference type="VEuPathDB" id="FungiDB:ASPBRDRAFT_171089"/>
<dbReference type="GeneID" id="93572192"/>
<proteinExistence type="inferred from homology"/>
<evidence type="ECO:0000313" key="4">
    <source>
        <dbReference type="EMBL" id="OJJ74183.1"/>
    </source>
</evidence>
<dbReference type="SUPFAM" id="SSF53474">
    <property type="entry name" value="alpha/beta-Hydrolases"/>
    <property type="match status" value="1"/>
</dbReference>
<dbReference type="AlphaFoldDB" id="A0A1L9UQZ2"/>
<dbReference type="InterPro" id="IPR000073">
    <property type="entry name" value="AB_hydrolase_1"/>
</dbReference>
<name>A0A1L9UQZ2_ASPBC</name>
<accession>A0A1L9UQZ2</accession>
<organism evidence="4 5">
    <name type="scientific">Aspergillus brasiliensis (strain CBS 101740 / IMI 381727 / IBT 21946)</name>
    <dbReference type="NCBI Taxonomy" id="767769"/>
    <lineage>
        <taxon>Eukaryota</taxon>
        <taxon>Fungi</taxon>
        <taxon>Dikarya</taxon>
        <taxon>Ascomycota</taxon>
        <taxon>Pezizomycotina</taxon>
        <taxon>Eurotiomycetes</taxon>
        <taxon>Eurotiomycetidae</taxon>
        <taxon>Eurotiales</taxon>
        <taxon>Aspergillaceae</taxon>
        <taxon>Aspergillus</taxon>
        <taxon>Aspergillus subgen. Circumdati</taxon>
    </lineage>
</organism>
<gene>
    <name evidence="4" type="ORF">ASPBRDRAFT_171089</name>
</gene>
<evidence type="ECO:0000313" key="5">
    <source>
        <dbReference type="Proteomes" id="UP000184499"/>
    </source>
</evidence>
<keyword evidence="1" id="KW-0378">Hydrolase</keyword>
<dbReference type="InterPro" id="IPR029058">
    <property type="entry name" value="AB_hydrolase_fold"/>
</dbReference>
<protein>
    <recommendedName>
        <fullName evidence="3">AB hydrolase-1 domain-containing protein</fullName>
    </recommendedName>
</protein>
<dbReference type="Proteomes" id="UP000184499">
    <property type="component" value="Unassembled WGS sequence"/>
</dbReference>
<evidence type="ECO:0000259" key="3">
    <source>
        <dbReference type="Pfam" id="PF00561"/>
    </source>
</evidence>
<sequence>MASIVYPDLAKKATLSDGTTYGYVSVPASAGKPTFLLLHGYPSTSHDWRHQIAFLQKEGYGVIAPDLLGYGDTDKPTDLKAYRLKAMSQHVIEILDRENVSRAVLVAHDWGVGLASRAAFYYPQRFYGFVSIAVAYSAPGKFDLDALLKYTESLFGYPVFGYWLWHNTDEAADEMAAHPQSAFNLIYPQDPATWKTDLAPIGKAAEWVRSGKTTPLPSWLTQEDYDIHQRLFSEGGYAGPLSWYKAAIRGLNNEDEAGIPEGENKCTVKNLFIAAKQDYVCRADVGSHSTSKNTTDSRVEVVDAGHWVQLEKPDAVNELLVQFAAEVTKTPSGLL</sequence>
<evidence type="ECO:0000256" key="2">
    <source>
        <dbReference type="ARBA" id="ARBA00038334"/>
    </source>
</evidence>
<dbReference type="Gene3D" id="3.40.50.1820">
    <property type="entry name" value="alpha/beta hydrolase"/>
    <property type="match status" value="1"/>
</dbReference>
<feature type="domain" description="AB hydrolase-1" evidence="3">
    <location>
        <begin position="33"/>
        <end position="313"/>
    </location>
</feature>
<dbReference type="EMBL" id="KV878681">
    <property type="protein sequence ID" value="OJJ74183.1"/>
    <property type="molecule type" value="Genomic_DNA"/>
</dbReference>
<dbReference type="OrthoDB" id="284184at2759"/>
<dbReference type="STRING" id="767769.A0A1L9UQZ2"/>
<keyword evidence="5" id="KW-1185">Reference proteome</keyword>
<dbReference type="PANTHER" id="PTHR43329">
    <property type="entry name" value="EPOXIDE HYDROLASE"/>
    <property type="match status" value="1"/>
</dbReference>
<dbReference type="Pfam" id="PF00561">
    <property type="entry name" value="Abhydrolase_1"/>
    <property type="match status" value="1"/>
</dbReference>